<evidence type="ECO:0000256" key="5">
    <source>
        <dbReference type="ARBA" id="ARBA00022927"/>
    </source>
</evidence>
<dbReference type="InterPro" id="IPR017871">
    <property type="entry name" value="ABC_transporter-like_CS"/>
</dbReference>
<evidence type="ECO:0000256" key="4">
    <source>
        <dbReference type="ARBA" id="ARBA00022856"/>
    </source>
</evidence>
<dbReference type="Pfam" id="PF00005">
    <property type="entry name" value="ABC_tran"/>
    <property type="match status" value="1"/>
</dbReference>
<dbReference type="InterPro" id="IPR003439">
    <property type="entry name" value="ABC_transporter-like_ATP-bd"/>
</dbReference>
<feature type="domain" description="ABC transporter" evidence="6">
    <location>
        <begin position="5"/>
        <end position="241"/>
    </location>
</feature>
<dbReference type="PROSITE" id="PS50893">
    <property type="entry name" value="ABC_TRANSPORTER_2"/>
    <property type="match status" value="1"/>
</dbReference>
<dbReference type="GO" id="GO:0005524">
    <property type="term" value="F:ATP binding"/>
    <property type="evidence" value="ECO:0007669"/>
    <property type="project" value="UniProtKB-KW"/>
</dbReference>
<keyword evidence="4" id="KW-0571">Peptide transport</keyword>
<dbReference type="GO" id="GO:0015031">
    <property type="term" value="P:protein transport"/>
    <property type="evidence" value="ECO:0007669"/>
    <property type="project" value="UniProtKB-KW"/>
</dbReference>
<reference evidence="7" key="1">
    <citation type="journal article" date="2014" name="Int. J. Syst. Evol. Microbiol.">
        <title>Complete genome sequence of Corynebacterium casei LMG S-19264T (=DSM 44701T), isolated from a smear-ripened cheese.</title>
        <authorList>
            <consortium name="US DOE Joint Genome Institute (JGI-PGF)"/>
            <person name="Walter F."/>
            <person name="Albersmeier A."/>
            <person name="Kalinowski J."/>
            <person name="Ruckert C."/>
        </authorList>
    </citation>
    <scope>NUCLEOTIDE SEQUENCE</scope>
    <source>
        <strain evidence="7">CGMCC 1.15533</strain>
    </source>
</reference>
<proteinExistence type="predicted"/>
<dbReference type="Proteomes" id="UP000660801">
    <property type="component" value="Unassembled WGS sequence"/>
</dbReference>
<dbReference type="InterPro" id="IPR050319">
    <property type="entry name" value="ABC_transp_ATP-bind"/>
</dbReference>
<keyword evidence="1" id="KW-0813">Transport</keyword>
<evidence type="ECO:0000256" key="1">
    <source>
        <dbReference type="ARBA" id="ARBA00022448"/>
    </source>
</evidence>
<dbReference type="CDD" id="cd03257">
    <property type="entry name" value="ABC_NikE_OppD_transporters"/>
    <property type="match status" value="1"/>
</dbReference>
<keyword evidence="3 7" id="KW-0067">ATP-binding</keyword>
<comment type="caution">
    <text evidence="7">The sequence shown here is derived from an EMBL/GenBank/DDBJ whole genome shotgun (WGS) entry which is preliminary data.</text>
</comment>
<dbReference type="GO" id="GO:0015833">
    <property type="term" value="P:peptide transport"/>
    <property type="evidence" value="ECO:0007669"/>
    <property type="project" value="UniProtKB-KW"/>
</dbReference>
<dbReference type="AlphaFoldDB" id="A0A917A8D4"/>
<dbReference type="PANTHER" id="PTHR43776">
    <property type="entry name" value="TRANSPORT ATP-BINDING PROTEIN"/>
    <property type="match status" value="1"/>
</dbReference>
<keyword evidence="5" id="KW-0653">Protein transport</keyword>
<evidence type="ECO:0000259" key="6">
    <source>
        <dbReference type="PROSITE" id="PS50893"/>
    </source>
</evidence>
<evidence type="ECO:0000256" key="3">
    <source>
        <dbReference type="ARBA" id="ARBA00022840"/>
    </source>
</evidence>
<keyword evidence="2" id="KW-0547">Nucleotide-binding</keyword>
<dbReference type="InterPro" id="IPR003593">
    <property type="entry name" value="AAA+_ATPase"/>
</dbReference>
<sequence>MSSVLSCQGLAHAYSRSVGVSGVSFELEKQTALGIVGESGSGKSTIAHTICRFLDLESGEVLLDGKNIEEYSLKDYYKRIQYIPQHPQLFFHPKRTIYQSLEEVLLNFGLAEKSSCDSLIRESLESVGLTRAHGDLFPLQLSGGECQRASIARALLVEPEILVCDEITSALDVTVQAEVMELLEKIKQERETTFLFISHDIALVHAFCEYSLVLKDGRVIEQGETSHLVEHPQADYTALLVNQYKSFEYNQ</sequence>
<dbReference type="SMART" id="SM00382">
    <property type="entry name" value="AAA"/>
    <property type="match status" value="1"/>
</dbReference>
<reference evidence="7" key="2">
    <citation type="submission" date="2020-09" db="EMBL/GenBank/DDBJ databases">
        <authorList>
            <person name="Sun Q."/>
            <person name="Zhou Y."/>
        </authorList>
    </citation>
    <scope>NUCLEOTIDE SEQUENCE</scope>
    <source>
        <strain evidence="7">CGMCC 1.15533</strain>
    </source>
</reference>
<dbReference type="GO" id="GO:0055085">
    <property type="term" value="P:transmembrane transport"/>
    <property type="evidence" value="ECO:0007669"/>
    <property type="project" value="UniProtKB-ARBA"/>
</dbReference>
<keyword evidence="8" id="KW-1185">Reference proteome</keyword>
<dbReference type="GO" id="GO:0016887">
    <property type="term" value="F:ATP hydrolysis activity"/>
    <property type="evidence" value="ECO:0007669"/>
    <property type="project" value="InterPro"/>
</dbReference>
<dbReference type="Gene3D" id="3.40.50.300">
    <property type="entry name" value="P-loop containing nucleotide triphosphate hydrolases"/>
    <property type="match status" value="1"/>
</dbReference>
<evidence type="ECO:0000256" key="2">
    <source>
        <dbReference type="ARBA" id="ARBA00022741"/>
    </source>
</evidence>
<gene>
    <name evidence="7" type="ORF">GCM10011510_15110</name>
</gene>
<evidence type="ECO:0000313" key="8">
    <source>
        <dbReference type="Proteomes" id="UP000660801"/>
    </source>
</evidence>
<dbReference type="EMBL" id="BMJN01000027">
    <property type="protein sequence ID" value="GGE34728.1"/>
    <property type="molecule type" value="Genomic_DNA"/>
</dbReference>
<evidence type="ECO:0000313" key="7">
    <source>
        <dbReference type="EMBL" id="GGE34728.1"/>
    </source>
</evidence>
<dbReference type="SUPFAM" id="SSF52540">
    <property type="entry name" value="P-loop containing nucleoside triphosphate hydrolases"/>
    <property type="match status" value="1"/>
</dbReference>
<name>A0A917A8D4_9STRE</name>
<protein>
    <submittedName>
        <fullName evidence="7">Peptide ABC transporter ATP-binding protein</fullName>
    </submittedName>
</protein>
<dbReference type="OrthoDB" id="9802264at2"/>
<dbReference type="InterPro" id="IPR027417">
    <property type="entry name" value="P-loop_NTPase"/>
</dbReference>
<dbReference type="RefSeq" id="WP_068990547.1">
    <property type="nucleotide sequence ID" value="NZ_BMJN01000027.1"/>
</dbReference>
<dbReference type="PROSITE" id="PS00211">
    <property type="entry name" value="ABC_TRANSPORTER_1"/>
    <property type="match status" value="1"/>
</dbReference>
<organism evidence="7 8">
    <name type="scientific">Streptococcus himalayensis</name>
    <dbReference type="NCBI Taxonomy" id="1888195"/>
    <lineage>
        <taxon>Bacteria</taxon>
        <taxon>Bacillati</taxon>
        <taxon>Bacillota</taxon>
        <taxon>Bacilli</taxon>
        <taxon>Lactobacillales</taxon>
        <taxon>Streptococcaceae</taxon>
        <taxon>Streptococcus</taxon>
    </lineage>
</organism>
<accession>A0A917A8D4</accession>